<gene>
    <name evidence="1" type="ORF">PN838_09615</name>
</gene>
<dbReference type="Proteomes" id="UP001528411">
    <property type="component" value="Unassembled WGS sequence"/>
</dbReference>
<dbReference type="EC" id="2.7.7.7" evidence="1"/>
<dbReference type="SUPFAM" id="SSF102400">
    <property type="entry name" value="DNA polymerase III chi subunit"/>
    <property type="match status" value="1"/>
</dbReference>
<dbReference type="Pfam" id="PF04364">
    <property type="entry name" value="DNA_pol3_chi"/>
    <property type="match status" value="1"/>
</dbReference>
<dbReference type="EMBL" id="JAQOMS010000002">
    <property type="protein sequence ID" value="MDC2888983.1"/>
    <property type="molecule type" value="Genomic_DNA"/>
</dbReference>
<dbReference type="PANTHER" id="PTHR38767:SF1">
    <property type="entry name" value="DNA POLYMERASE III SUBUNIT CHI"/>
    <property type="match status" value="1"/>
</dbReference>
<dbReference type="Gene3D" id="3.40.50.10110">
    <property type="entry name" value="DNA polymerase III subunit chi"/>
    <property type="match status" value="1"/>
</dbReference>
<protein>
    <submittedName>
        <fullName evidence="1">DNA polymerase III subunit chi</fullName>
        <ecNumber evidence="1">2.7.7.7</ecNumber>
    </submittedName>
</protein>
<proteinExistence type="predicted"/>
<organism evidence="1 2">
    <name type="scientific">Psychrosphaera algicola</name>
    <dbReference type="NCBI Taxonomy" id="3023714"/>
    <lineage>
        <taxon>Bacteria</taxon>
        <taxon>Pseudomonadati</taxon>
        <taxon>Pseudomonadota</taxon>
        <taxon>Gammaproteobacteria</taxon>
        <taxon>Alteromonadales</taxon>
        <taxon>Pseudoalteromonadaceae</taxon>
        <taxon>Psychrosphaera</taxon>
    </lineage>
</organism>
<dbReference type="InterPro" id="IPR007459">
    <property type="entry name" value="DNA_pol3_chi"/>
</dbReference>
<keyword evidence="1" id="KW-0808">Transferase</keyword>
<reference evidence="1 2" key="1">
    <citation type="submission" date="2023-01" db="EMBL/GenBank/DDBJ databases">
        <title>Psychrosphaera sp. nov., isolated from marine algae.</title>
        <authorList>
            <person name="Bayburt H."/>
            <person name="Choi B.J."/>
            <person name="Kim J.M."/>
            <person name="Choi D.G."/>
            <person name="Jeon C.O."/>
        </authorList>
    </citation>
    <scope>NUCLEOTIDE SEQUENCE [LARGE SCALE GENOMIC DNA]</scope>
    <source>
        <strain evidence="1 2">G1-22</strain>
    </source>
</reference>
<keyword evidence="1" id="KW-0548">Nucleotidyltransferase</keyword>
<dbReference type="InterPro" id="IPR036768">
    <property type="entry name" value="PolIII_chi_sf"/>
</dbReference>
<dbReference type="RefSeq" id="WP_272180523.1">
    <property type="nucleotide sequence ID" value="NZ_JAQOMS010000002.1"/>
</dbReference>
<evidence type="ECO:0000313" key="2">
    <source>
        <dbReference type="Proteomes" id="UP001528411"/>
    </source>
</evidence>
<evidence type="ECO:0000313" key="1">
    <source>
        <dbReference type="EMBL" id="MDC2888983.1"/>
    </source>
</evidence>
<dbReference type="GO" id="GO:0003887">
    <property type="term" value="F:DNA-directed DNA polymerase activity"/>
    <property type="evidence" value="ECO:0007669"/>
    <property type="project" value="UniProtKB-EC"/>
</dbReference>
<comment type="caution">
    <text evidence="1">The sequence shown here is derived from an EMBL/GenBank/DDBJ whole genome shotgun (WGS) entry which is preliminary data.</text>
</comment>
<keyword evidence="2" id="KW-1185">Reference proteome</keyword>
<sequence>MNAVFWLLNDQHKVPQSPNAESVTPMLHFACVLAADLFRQNKKIQMGVDDQDKAHVMDEWLWQFDASRFIPHNLLR</sequence>
<accession>A0ABT5FBR2</accession>
<dbReference type="PANTHER" id="PTHR38767">
    <property type="entry name" value="DNA POLYMERASE III SUBUNIT CHI"/>
    <property type="match status" value="1"/>
</dbReference>
<name>A0ABT5FBR2_9GAMM</name>